<evidence type="ECO:0000313" key="1">
    <source>
        <dbReference type="EMBL" id="MBC8430523.1"/>
    </source>
</evidence>
<evidence type="ECO:0000313" key="2">
    <source>
        <dbReference type="Proteomes" id="UP000605201"/>
    </source>
</evidence>
<accession>A0A8J6TP07</accession>
<gene>
    <name evidence="1" type="ORF">H8D96_01260</name>
</gene>
<comment type="caution">
    <text evidence="1">The sequence shown here is derived from an EMBL/GenBank/DDBJ whole genome shotgun (WGS) entry which is preliminary data.</text>
</comment>
<sequence length="46" mass="5455">MNKKAKKYNLLTQDLDHVLEHTKALWEDLREKKMSPNFPEGDKNSI</sequence>
<dbReference type="Proteomes" id="UP000605201">
    <property type="component" value="Unassembled WGS sequence"/>
</dbReference>
<dbReference type="AlphaFoldDB" id="A0A8J6TP07"/>
<name>A0A8J6TP07_9BACT</name>
<dbReference type="EMBL" id="JACNIG010000051">
    <property type="protein sequence ID" value="MBC8430523.1"/>
    <property type="molecule type" value="Genomic_DNA"/>
</dbReference>
<reference evidence="1 2" key="1">
    <citation type="submission" date="2020-08" db="EMBL/GenBank/DDBJ databases">
        <title>Bridging the membrane lipid divide: bacteria of the FCB group superphylum have the potential to synthesize archaeal ether lipids.</title>
        <authorList>
            <person name="Villanueva L."/>
            <person name="Von Meijenfeldt F.A.B."/>
            <person name="Westbye A.B."/>
            <person name="Yadav S."/>
            <person name="Hopmans E.C."/>
            <person name="Dutilh B.E."/>
            <person name="Sinninghe Damste J.S."/>
        </authorList>
    </citation>
    <scope>NUCLEOTIDE SEQUENCE [LARGE SCALE GENOMIC DNA]</scope>
    <source>
        <strain evidence="1">NIOZ-UU17</strain>
    </source>
</reference>
<protein>
    <submittedName>
        <fullName evidence="1">Uncharacterized protein</fullName>
    </submittedName>
</protein>
<organism evidence="1 2">
    <name type="scientific">Candidatus Desulfatibia vada</name>
    <dbReference type="NCBI Taxonomy" id="2841696"/>
    <lineage>
        <taxon>Bacteria</taxon>
        <taxon>Pseudomonadati</taxon>
        <taxon>Thermodesulfobacteriota</taxon>
        <taxon>Desulfobacteria</taxon>
        <taxon>Desulfobacterales</taxon>
        <taxon>Desulfobacterales incertae sedis</taxon>
        <taxon>Candidatus Desulfatibia</taxon>
    </lineage>
</organism>
<proteinExistence type="predicted"/>